<dbReference type="RefSeq" id="WP_283412891.1">
    <property type="nucleotide sequence ID" value="NZ_FXUA01000003.1"/>
</dbReference>
<proteinExistence type="predicted"/>
<name>A0ABY1NY52_9BACT</name>
<reference evidence="1 2" key="1">
    <citation type="submission" date="2017-05" db="EMBL/GenBank/DDBJ databases">
        <authorList>
            <person name="Varghese N."/>
            <person name="Submissions S."/>
        </authorList>
    </citation>
    <scope>NUCLEOTIDE SEQUENCE [LARGE SCALE GENOMIC DNA]</scope>
    <source>
        <strain evidence="1 2">DSM 15360</strain>
    </source>
</reference>
<dbReference type="EMBL" id="FXUA01000003">
    <property type="protein sequence ID" value="SMP21874.1"/>
    <property type="molecule type" value="Genomic_DNA"/>
</dbReference>
<accession>A0ABY1NY52</accession>
<gene>
    <name evidence="1" type="ORF">SAMN06265367_103375</name>
</gene>
<organism evidence="1 2">
    <name type="scientific">Algoriphagus winogradskyi</name>
    <dbReference type="NCBI Taxonomy" id="237017"/>
    <lineage>
        <taxon>Bacteria</taxon>
        <taxon>Pseudomonadati</taxon>
        <taxon>Bacteroidota</taxon>
        <taxon>Cytophagia</taxon>
        <taxon>Cytophagales</taxon>
        <taxon>Cyclobacteriaceae</taxon>
        <taxon>Algoriphagus</taxon>
    </lineage>
</organism>
<evidence type="ECO:0000313" key="2">
    <source>
        <dbReference type="Proteomes" id="UP001157915"/>
    </source>
</evidence>
<evidence type="ECO:0000313" key="1">
    <source>
        <dbReference type="EMBL" id="SMP21874.1"/>
    </source>
</evidence>
<comment type="caution">
    <text evidence="1">The sequence shown here is derived from an EMBL/GenBank/DDBJ whole genome shotgun (WGS) entry which is preliminary data.</text>
</comment>
<dbReference type="Proteomes" id="UP001157915">
    <property type="component" value="Unassembled WGS sequence"/>
</dbReference>
<sequence>MRSLFILILYVFPFFGKAQSPNSLGSPLVEIAVDNLDLISFDTKDQLFASNTSGDIYLFSQEGKQLNLFSPARQGRLAQLEAGWTVNIFSFSEDLQEYRILDRFLNPLAEKGFLLADINLAKASTLGNNNVVWVWDESDLNLKSLDYLRNQIIQSQPLNLIVNSSDLNVSEIREFKNRLFMNVPDTGIYIFDNQGNLMRKLEVTDVNKLCYYNEHLLWIADDKLMAISLSTNETLTLAQLDSPEGIYLQIGQERLAVISKNKISLYPTPDWIKSLK</sequence>
<keyword evidence="2" id="KW-1185">Reference proteome</keyword>
<protein>
    <submittedName>
        <fullName evidence="1">Uncharacterized protein</fullName>
    </submittedName>
</protein>